<sequence>MADPDKQLDADIRAAQVIYRHKSRAARAIQRITASDLTAPKYVPDDWPDWLARALGDMRHAIERIPHFRPQDHDLADQISEELDQVACNITKLHADALGFEDPSEGWE</sequence>
<reference evidence="1" key="1">
    <citation type="submission" date="2024-03" db="EMBL/GenBank/DDBJ databases">
        <title>Diverse circular DNA viruses in blood, oral, and fecal samples of captive lemurs.</title>
        <authorList>
            <person name="Paietta E.N."/>
            <person name="Kraberger S."/>
            <person name="Lund M.C."/>
            <person name="Custer J.M."/>
            <person name="Vargas K.M."/>
            <person name="Ehmke E.E."/>
            <person name="Yoder A.D."/>
            <person name="Varsani A."/>
        </authorList>
    </citation>
    <scope>NUCLEOTIDE SEQUENCE</scope>
    <source>
        <strain evidence="1">Duke_24SF_91</strain>
    </source>
</reference>
<proteinExistence type="predicted"/>
<organism evidence="1">
    <name type="scientific">Dulem virus 32</name>
    <dbReference type="NCBI Taxonomy" id="3145750"/>
    <lineage>
        <taxon>Viruses</taxon>
        <taxon>Duplodnaviria</taxon>
        <taxon>Heunggongvirae</taxon>
        <taxon>Uroviricota</taxon>
        <taxon>Caudoviricetes</taxon>
    </lineage>
</organism>
<accession>A0AAU8B0I6</accession>
<name>A0AAU8B0I6_9CAUD</name>
<dbReference type="EMBL" id="PP511597">
    <property type="protein sequence ID" value="XCD05780.1"/>
    <property type="molecule type" value="Genomic_DNA"/>
</dbReference>
<evidence type="ECO:0000313" key="1">
    <source>
        <dbReference type="EMBL" id="XCD05780.1"/>
    </source>
</evidence>
<protein>
    <submittedName>
        <fullName evidence="1">Uncharacterized protein</fullName>
    </submittedName>
</protein>